<dbReference type="InterPro" id="IPR001650">
    <property type="entry name" value="Helicase_C-like"/>
</dbReference>
<dbReference type="FunFam" id="3.40.50.300:FF:000008">
    <property type="entry name" value="ATP-dependent RNA helicase RhlB"/>
    <property type="match status" value="1"/>
</dbReference>
<dbReference type="EMBL" id="BDGG01000001">
    <property type="protein sequence ID" value="GAU89010.1"/>
    <property type="molecule type" value="Genomic_DNA"/>
</dbReference>
<dbReference type="STRING" id="947166.A0A1D1UKD7"/>
<dbReference type="GO" id="GO:0005524">
    <property type="term" value="F:ATP binding"/>
    <property type="evidence" value="ECO:0007669"/>
    <property type="project" value="UniProtKB-KW"/>
</dbReference>
<dbReference type="CDD" id="cd18787">
    <property type="entry name" value="SF2_C_DEAD"/>
    <property type="match status" value="1"/>
</dbReference>
<evidence type="ECO:0000259" key="13">
    <source>
        <dbReference type="PROSITE" id="PS51195"/>
    </source>
</evidence>
<feature type="region of interest" description="Disordered" evidence="10">
    <location>
        <begin position="787"/>
        <end position="829"/>
    </location>
</feature>
<dbReference type="AlphaFoldDB" id="A0A1D1UKD7"/>
<keyword evidence="3" id="KW-0378">Hydrolase</keyword>
<evidence type="ECO:0000256" key="9">
    <source>
        <dbReference type="PROSITE-ProRule" id="PRU00552"/>
    </source>
</evidence>
<evidence type="ECO:0000256" key="6">
    <source>
        <dbReference type="ARBA" id="ARBA00022884"/>
    </source>
</evidence>
<comment type="similarity">
    <text evidence="7">Belongs to the DEAD box helicase family. DDX3/DED1 subfamily.</text>
</comment>
<dbReference type="InterPro" id="IPR000629">
    <property type="entry name" value="RNA-helicase_DEAD-box_CS"/>
</dbReference>
<dbReference type="Pfam" id="PF00270">
    <property type="entry name" value="DEAD"/>
    <property type="match status" value="1"/>
</dbReference>
<feature type="region of interest" description="Disordered" evidence="10">
    <location>
        <begin position="740"/>
        <end position="775"/>
    </location>
</feature>
<evidence type="ECO:0000313" key="15">
    <source>
        <dbReference type="Proteomes" id="UP000186922"/>
    </source>
</evidence>
<feature type="compositionally biased region" description="Low complexity" evidence="10">
    <location>
        <begin position="256"/>
        <end position="277"/>
    </location>
</feature>
<evidence type="ECO:0000256" key="4">
    <source>
        <dbReference type="ARBA" id="ARBA00022806"/>
    </source>
</evidence>
<evidence type="ECO:0000256" key="10">
    <source>
        <dbReference type="SAM" id="MobiDB-lite"/>
    </source>
</evidence>
<feature type="region of interest" description="Disordered" evidence="10">
    <location>
        <begin position="1"/>
        <end position="48"/>
    </location>
</feature>
<dbReference type="PROSITE" id="PS51192">
    <property type="entry name" value="HELICASE_ATP_BIND_1"/>
    <property type="match status" value="1"/>
</dbReference>
<evidence type="ECO:0000256" key="2">
    <source>
        <dbReference type="ARBA" id="ARBA00022741"/>
    </source>
</evidence>
<feature type="compositionally biased region" description="Low complexity" evidence="10">
    <location>
        <begin position="15"/>
        <end position="48"/>
    </location>
</feature>
<comment type="caution">
    <text evidence="14">The sequence shown here is derived from an EMBL/GenBank/DDBJ whole genome shotgun (WGS) entry which is preliminary data.</text>
</comment>
<dbReference type="PROSITE" id="PS51195">
    <property type="entry name" value="Q_MOTIF"/>
    <property type="match status" value="1"/>
</dbReference>
<dbReference type="SUPFAM" id="SSF52540">
    <property type="entry name" value="P-loop containing nucleoside triphosphate hydrolases"/>
    <property type="match status" value="1"/>
</dbReference>
<feature type="compositionally biased region" description="Gly residues" evidence="10">
    <location>
        <begin position="740"/>
        <end position="759"/>
    </location>
</feature>
<dbReference type="OrthoDB" id="196131at2759"/>
<name>A0A1D1UKD7_RAMVA</name>
<accession>A0A1D1UKD7</accession>
<evidence type="ECO:0000313" key="14">
    <source>
        <dbReference type="EMBL" id="GAU89010.1"/>
    </source>
</evidence>
<comment type="catalytic activity">
    <reaction evidence="8">
        <text>ATP + H2O = ADP + phosphate + H(+)</text>
        <dbReference type="Rhea" id="RHEA:13065"/>
        <dbReference type="ChEBI" id="CHEBI:15377"/>
        <dbReference type="ChEBI" id="CHEBI:15378"/>
        <dbReference type="ChEBI" id="CHEBI:30616"/>
        <dbReference type="ChEBI" id="CHEBI:43474"/>
        <dbReference type="ChEBI" id="CHEBI:456216"/>
        <dbReference type="EC" id="3.6.4.13"/>
    </reaction>
</comment>
<evidence type="ECO:0000256" key="5">
    <source>
        <dbReference type="ARBA" id="ARBA00022840"/>
    </source>
</evidence>
<keyword evidence="6" id="KW-0694">RNA-binding</keyword>
<evidence type="ECO:0000259" key="11">
    <source>
        <dbReference type="PROSITE" id="PS51192"/>
    </source>
</evidence>
<evidence type="ECO:0000256" key="3">
    <source>
        <dbReference type="ARBA" id="ARBA00022801"/>
    </source>
</evidence>
<evidence type="ECO:0000256" key="8">
    <source>
        <dbReference type="ARBA" id="ARBA00047984"/>
    </source>
</evidence>
<feature type="compositionally biased region" description="Polar residues" evidence="10">
    <location>
        <begin position="1"/>
        <end position="13"/>
    </location>
</feature>
<dbReference type="Gene3D" id="3.40.50.300">
    <property type="entry name" value="P-loop containing nucleotide triphosphate hydrolases"/>
    <property type="match status" value="2"/>
</dbReference>
<feature type="short sequence motif" description="Q motif" evidence="9">
    <location>
        <begin position="336"/>
        <end position="364"/>
    </location>
</feature>
<gene>
    <name evidence="14" type="primary">RvY_01609-1</name>
    <name evidence="14" type="synonym">RvY_01609.1</name>
    <name evidence="14" type="ORF">RvY_01609</name>
</gene>
<feature type="domain" description="DEAD-box RNA helicase Q" evidence="13">
    <location>
        <begin position="336"/>
        <end position="364"/>
    </location>
</feature>
<dbReference type="InterPro" id="IPR014014">
    <property type="entry name" value="RNA_helicase_DEAD_Q_motif"/>
</dbReference>
<dbReference type="SMART" id="SM00487">
    <property type="entry name" value="DEXDc"/>
    <property type="match status" value="1"/>
</dbReference>
<reference evidence="14 15" key="1">
    <citation type="journal article" date="2016" name="Nat. Commun.">
        <title>Extremotolerant tardigrade genome and improved radiotolerance of human cultured cells by tardigrade-unique protein.</title>
        <authorList>
            <person name="Hashimoto T."/>
            <person name="Horikawa D.D."/>
            <person name="Saito Y."/>
            <person name="Kuwahara H."/>
            <person name="Kozuka-Hata H."/>
            <person name="Shin-I T."/>
            <person name="Minakuchi Y."/>
            <person name="Ohishi K."/>
            <person name="Motoyama A."/>
            <person name="Aizu T."/>
            <person name="Enomoto A."/>
            <person name="Kondo K."/>
            <person name="Tanaka S."/>
            <person name="Hara Y."/>
            <person name="Koshikawa S."/>
            <person name="Sagara H."/>
            <person name="Miura T."/>
            <person name="Yokobori S."/>
            <person name="Miyagawa K."/>
            <person name="Suzuki Y."/>
            <person name="Kubo T."/>
            <person name="Oyama M."/>
            <person name="Kohara Y."/>
            <person name="Fujiyama A."/>
            <person name="Arakawa K."/>
            <person name="Katayama T."/>
            <person name="Toyoda A."/>
            <person name="Kunieda T."/>
        </authorList>
    </citation>
    <scope>NUCLEOTIDE SEQUENCE [LARGE SCALE GENOMIC DNA]</scope>
    <source>
        <strain evidence="14 15">YOKOZUNA-1</strain>
    </source>
</reference>
<keyword evidence="2" id="KW-0547">Nucleotide-binding</keyword>
<feature type="domain" description="Helicase C-terminal" evidence="12">
    <location>
        <begin position="565"/>
        <end position="730"/>
    </location>
</feature>
<feature type="compositionally biased region" description="Gly residues" evidence="10">
    <location>
        <begin position="204"/>
        <end position="213"/>
    </location>
</feature>
<feature type="region of interest" description="Disordered" evidence="10">
    <location>
        <begin position="95"/>
        <end position="114"/>
    </location>
</feature>
<sequence length="829" mass="88563">MSASWSTHQTVQDGSAASAYNAEAADSTSTSTQQQPSGASLSQNSQQQAAAQSVQQQLSQLTPQQQVQLLQQAAAIQHQAALLQAQAQQQAAAGGGQPAKYVPPHLRGGQAQQGQGAAGYGVGAQMGFPPLGAYGDGYAAGAANGQVVPGANGVMYYPNSATQQYYQAGGAQGQYGGGQQGGYQQQSQQMYGRQAAQTQQRSTGGYGNGGSDRWGGLQSNSTMSSGGAYNNRGGGSGSSYGTGYNRGGGQQGGYGNYSNNTGYNSSSGNTYSNNSNRWKGQGSQDFTPEEWTTPTPRDPVVESQLFQKANTGINFDKYEDIEVEVSGRDAPAPIVSSFKECDIHEIVRSNIELASYDRPTPVQKNAIPIVLAQRDLMACAQTGSGKTAAFLVPILSQMFAAGPPNIPQGGYRRRVQYPLAVILAPTRELAIQIHDESLKFSYRSRVRPCVVYGGADIGSQIRDLERGCHMVVATPGRLKDMVDRGKVSLEHVKYLVLDEADRMLDMGFEPQIRELVEQNNMPQPPMRQTLMFSATFPKDIQVLAQDFLNDYVFLAVGKVGSTSENITQQVLWVPEEQKLDYLLDLLSTSLNNGDKKGLILVFVETKKGADILNYNLQRNRFNATCIHGDRNQRDREDALASFRSGETPVLVATAVAARGLDIPNVTLVINYDLPNDIAEYVHRIGRTGRVGNLGQATSFFNDKNKNLAKDLLTLLHESNQEVPSFLDAYAREFMGGKSTGYGGRPSYGRGGSRGRGSNFGGRDYRQFNQGGQSSGYGGSAYGSGASGAAGGGYRGGSTQSQSASSYSNYRSSATNGTPAGGGSNDQWWG</sequence>
<dbReference type="Proteomes" id="UP000186922">
    <property type="component" value="Unassembled WGS sequence"/>
</dbReference>
<protein>
    <recommendedName>
        <fullName evidence="1">RNA helicase</fullName>
        <ecNumber evidence="1">3.6.4.13</ecNumber>
    </recommendedName>
</protein>
<dbReference type="PANTHER" id="PTHR47958">
    <property type="entry name" value="ATP-DEPENDENT RNA HELICASE DBP3"/>
    <property type="match status" value="1"/>
</dbReference>
<dbReference type="InterPro" id="IPR027417">
    <property type="entry name" value="P-loop_NTPase"/>
</dbReference>
<dbReference type="InterPro" id="IPR011545">
    <property type="entry name" value="DEAD/DEAH_box_helicase_dom"/>
</dbReference>
<feature type="region of interest" description="Disordered" evidence="10">
    <location>
        <begin position="175"/>
        <end position="230"/>
    </location>
</feature>
<keyword evidence="15" id="KW-1185">Reference proteome</keyword>
<dbReference type="FunFam" id="3.40.50.300:FF:000160">
    <property type="entry name" value="ATP-dependent RNA helicase DDX3X"/>
    <property type="match status" value="1"/>
</dbReference>
<feature type="compositionally biased region" description="Low complexity" evidence="10">
    <location>
        <begin position="796"/>
        <end position="815"/>
    </location>
</feature>
<dbReference type="PROSITE" id="PS00039">
    <property type="entry name" value="DEAD_ATP_HELICASE"/>
    <property type="match status" value="1"/>
</dbReference>
<keyword evidence="5" id="KW-0067">ATP-binding</keyword>
<dbReference type="GO" id="GO:0003724">
    <property type="term" value="F:RNA helicase activity"/>
    <property type="evidence" value="ECO:0007669"/>
    <property type="project" value="UniProtKB-EC"/>
</dbReference>
<dbReference type="SMART" id="SM00490">
    <property type="entry name" value="HELICc"/>
    <property type="match status" value="1"/>
</dbReference>
<dbReference type="InterPro" id="IPR014001">
    <property type="entry name" value="Helicase_ATP-bd"/>
</dbReference>
<keyword evidence="4" id="KW-0347">Helicase</keyword>
<evidence type="ECO:0000256" key="1">
    <source>
        <dbReference type="ARBA" id="ARBA00012552"/>
    </source>
</evidence>
<feature type="compositionally biased region" description="Polar residues" evidence="10">
    <location>
        <begin position="281"/>
        <end position="295"/>
    </location>
</feature>
<feature type="compositionally biased region" description="Low complexity" evidence="10">
    <location>
        <begin position="182"/>
        <end position="197"/>
    </location>
</feature>
<evidence type="ECO:0000259" key="12">
    <source>
        <dbReference type="PROSITE" id="PS51194"/>
    </source>
</evidence>
<proteinExistence type="inferred from homology"/>
<feature type="region of interest" description="Disordered" evidence="10">
    <location>
        <begin position="251"/>
        <end position="298"/>
    </location>
</feature>
<dbReference type="PROSITE" id="PS51194">
    <property type="entry name" value="HELICASE_CTER"/>
    <property type="match status" value="1"/>
</dbReference>
<dbReference type="GO" id="GO:0016787">
    <property type="term" value="F:hydrolase activity"/>
    <property type="evidence" value="ECO:0007669"/>
    <property type="project" value="UniProtKB-KW"/>
</dbReference>
<feature type="domain" description="Helicase ATP-binding" evidence="11">
    <location>
        <begin position="367"/>
        <end position="554"/>
    </location>
</feature>
<evidence type="ECO:0000256" key="7">
    <source>
        <dbReference type="ARBA" id="ARBA00024358"/>
    </source>
</evidence>
<dbReference type="EC" id="3.6.4.13" evidence="1"/>
<dbReference type="Pfam" id="PF00271">
    <property type="entry name" value="Helicase_C"/>
    <property type="match status" value="1"/>
</dbReference>
<dbReference type="GO" id="GO:0003723">
    <property type="term" value="F:RNA binding"/>
    <property type="evidence" value="ECO:0007669"/>
    <property type="project" value="UniProtKB-KW"/>
</dbReference>
<organism evidence="14 15">
    <name type="scientific">Ramazzottius varieornatus</name>
    <name type="common">Water bear</name>
    <name type="synonym">Tardigrade</name>
    <dbReference type="NCBI Taxonomy" id="947166"/>
    <lineage>
        <taxon>Eukaryota</taxon>
        <taxon>Metazoa</taxon>
        <taxon>Ecdysozoa</taxon>
        <taxon>Tardigrada</taxon>
        <taxon>Eutardigrada</taxon>
        <taxon>Parachela</taxon>
        <taxon>Hypsibioidea</taxon>
        <taxon>Ramazzottiidae</taxon>
        <taxon>Ramazzottius</taxon>
    </lineage>
</organism>